<keyword evidence="2" id="KW-0012">Acyltransferase</keyword>
<reference evidence="4 5" key="1">
    <citation type="submission" date="2016-10" db="EMBL/GenBank/DDBJ databases">
        <authorList>
            <person name="de Groot N.N."/>
        </authorList>
    </citation>
    <scope>NUCLEOTIDE SEQUENCE [LARGE SCALE GENOMIC DNA]</scope>
    <source>
        <strain evidence="4 5">DSM 44149</strain>
    </source>
</reference>
<dbReference type="PANTHER" id="PTHR43877:SF1">
    <property type="entry name" value="ACETYLTRANSFERASE"/>
    <property type="match status" value="1"/>
</dbReference>
<dbReference type="Gene3D" id="3.40.630.30">
    <property type="match status" value="1"/>
</dbReference>
<accession>A0A1H0APE1</accession>
<proteinExistence type="predicted"/>
<dbReference type="Proteomes" id="UP000183376">
    <property type="component" value="Chromosome I"/>
</dbReference>
<dbReference type="RefSeq" id="WP_197683915.1">
    <property type="nucleotide sequence ID" value="NZ_JOEF01000003.1"/>
</dbReference>
<dbReference type="InterPro" id="IPR050832">
    <property type="entry name" value="Bact_Acetyltransf"/>
</dbReference>
<dbReference type="CDD" id="cd04301">
    <property type="entry name" value="NAT_SF"/>
    <property type="match status" value="1"/>
</dbReference>
<evidence type="ECO:0000313" key="5">
    <source>
        <dbReference type="Proteomes" id="UP000183376"/>
    </source>
</evidence>
<dbReference type="PANTHER" id="PTHR43877">
    <property type="entry name" value="AMINOALKYLPHOSPHONATE N-ACETYLTRANSFERASE-RELATED-RELATED"/>
    <property type="match status" value="1"/>
</dbReference>
<dbReference type="eggNOG" id="COG0454">
    <property type="taxonomic scope" value="Bacteria"/>
</dbReference>
<dbReference type="PROSITE" id="PS51186">
    <property type="entry name" value="GNAT"/>
    <property type="match status" value="1"/>
</dbReference>
<dbReference type="STRING" id="211114.SAMN04489726_6193"/>
<organism evidence="4 5">
    <name type="scientific">Allokutzneria albata</name>
    <name type="common">Kibdelosporangium albatum</name>
    <dbReference type="NCBI Taxonomy" id="211114"/>
    <lineage>
        <taxon>Bacteria</taxon>
        <taxon>Bacillati</taxon>
        <taxon>Actinomycetota</taxon>
        <taxon>Actinomycetes</taxon>
        <taxon>Pseudonocardiales</taxon>
        <taxon>Pseudonocardiaceae</taxon>
        <taxon>Allokutzneria</taxon>
    </lineage>
</organism>
<feature type="domain" description="N-acetyltransferase" evidence="3">
    <location>
        <begin position="2"/>
        <end position="143"/>
    </location>
</feature>
<keyword evidence="5" id="KW-1185">Reference proteome</keyword>
<dbReference type="SUPFAM" id="SSF55729">
    <property type="entry name" value="Acyl-CoA N-acyltransferases (Nat)"/>
    <property type="match status" value="1"/>
</dbReference>
<keyword evidence="1 4" id="KW-0808">Transferase</keyword>
<dbReference type="InterPro" id="IPR016181">
    <property type="entry name" value="Acyl_CoA_acyltransferase"/>
</dbReference>
<name>A0A1H0APE1_ALLAB</name>
<dbReference type="EMBL" id="LT629701">
    <property type="protein sequence ID" value="SDN35214.1"/>
    <property type="molecule type" value="Genomic_DNA"/>
</dbReference>
<evidence type="ECO:0000259" key="3">
    <source>
        <dbReference type="PROSITE" id="PS51186"/>
    </source>
</evidence>
<dbReference type="Pfam" id="PF00583">
    <property type="entry name" value="Acetyltransf_1"/>
    <property type="match status" value="1"/>
</dbReference>
<evidence type="ECO:0000313" key="4">
    <source>
        <dbReference type="EMBL" id="SDN35214.1"/>
    </source>
</evidence>
<gene>
    <name evidence="4" type="ORF">SAMN04489726_6193</name>
</gene>
<sequence>MVTVRTATAADLDALLGLYKEFNPEDPDLSIVDASAIWAEMAGQGRIVLVAERDGVVAGTLDCAPFANLTRGGRPILNLENMVVGVGHRRQGIGRALIGAAVDLARELGCYKLQLLSADTEEAHAFYESCGFRHAARGYRFYL</sequence>
<evidence type="ECO:0000256" key="1">
    <source>
        <dbReference type="ARBA" id="ARBA00022679"/>
    </source>
</evidence>
<evidence type="ECO:0000256" key="2">
    <source>
        <dbReference type="ARBA" id="ARBA00023315"/>
    </source>
</evidence>
<dbReference type="InterPro" id="IPR000182">
    <property type="entry name" value="GNAT_dom"/>
</dbReference>
<dbReference type="AlphaFoldDB" id="A0A1H0APE1"/>
<dbReference type="GO" id="GO:0016747">
    <property type="term" value="F:acyltransferase activity, transferring groups other than amino-acyl groups"/>
    <property type="evidence" value="ECO:0007669"/>
    <property type="project" value="InterPro"/>
</dbReference>
<protein>
    <submittedName>
        <fullName evidence="4">Acetyltransferase (GNAT) family protein</fullName>
    </submittedName>
</protein>